<proteinExistence type="predicted"/>
<dbReference type="RefSeq" id="WP_154791881.1">
    <property type="nucleotide sequence ID" value="NZ_WMBB01000026.1"/>
</dbReference>
<name>A0A6I3L9K5_9NOCA</name>
<evidence type="ECO:0000313" key="1">
    <source>
        <dbReference type="EMBL" id="MTE17464.1"/>
    </source>
</evidence>
<dbReference type="AlphaFoldDB" id="A0A6I3L9K5"/>
<sequence length="81" mass="8631">MPGSPTLDELTFTRVHTLGGAWTAVPTPAAAELAVALTIDPIDGIGLGAITVAQDRWDRRCLCPVCREMAGRCRIGRGVRE</sequence>
<organism evidence="1 2">
    <name type="scientific">Nocardia aurantiaca</name>
    <dbReference type="NCBI Taxonomy" id="2675850"/>
    <lineage>
        <taxon>Bacteria</taxon>
        <taxon>Bacillati</taxon>
        <taxon>Actinomycetota</taxon>
        <taxon>Actinomycetes</taxon>
        <taxon>Mycobacteriales</taxon>
        <taxon>Nocardiaceae</taxon>
        <taxon>Nocardia</taxon>
    </lineage>
</organism>
<dbReference type="Proteomes" id="UP000432464">
    <property type="component" value="Unassembled WGS sequence"/>
</dbReference>
<comment type="caution">
    <text evidence="1">The sequence shown here is derived from an EMBL/GenBank/DDBJ whole genome shotgun (WGS) entry which is preliminary data.</text>
</comment>
<dbReference type="EMBL" id="WMBB01000026">
    <property type="protein sequence ID" value="MTE17464.1"/>
    <property type="molecule type" value="Genomic_DNA"/>
</dbReference>
<evidence type="ECO:0000313" key="2">
    <source>
        <dbReference type="Proteomes" id="UP000432464"/>
    </source>
</evidence>
<reference evidence="1 2" key="1">
    <citation type="submission" date="2019-11" db="EMBL/GenBank/DDBJ databases">
        <title>Nocardia sp. nov. CT2-14 isolated from soil.</title>
        <authorList>
            <person name="Kanchanasin P."/>
            <person name="Tanasupawat S."/>
            <person name="Yuki M."/>
            <person name="Kudo T."/>
        </authorList>
    </citation>
    <scope>NUCLEOTIDE SEQUENCE [LARGE SCALE GENOMIC DNA]</scope>
    <source>
        <strain evidence="1 2">CT2-14</strain>
    </source>
</reference>
<protein>
    <submittedName>
        <fullName evidence="1">Uncharacterized protein</fullName>
    </submittedName>
</protein>
<gene>
    <name evidence="1" type="ORF">GLP40_32610</name>
</gene>
<accession>A0A6I3L9K5</accession>
<keyword evidence="2" id="KW-1185">Reference proteome</keyword>